<dbReference type="AlphaFoldDB" id="A0A379LKW0"/>
<evidence type="ECO:0000313" key="1">
    <source>
        <dbReference type="EMBL" id="SUD90404.1"/>
    </source>
</evidence>
<protein>
    <submittedName>
        <fullName evidence="1">P22 coat protein - gene protein 5</fullName>
    </submittedName>
</protein>
<dbReference type="Gene3D" id="2.40.30.240">
    <property type="match status" value="1"/>
</dbReference>
<dbReference type="EMBL" id="UGVC01000001">
    <property type="protein sequence ID" value="SUD90404.1"/>
    <property type="molecule type" value="Genomic_DNA"/>
</dbReference>
<organism evidence="1 2">
    <name type="scientific">Psychrobacter phenylpyruvicus</name>
    <dbReference type="NCBI Taxonomy" id="29432"/>
    <lineage>
        <taxon>Bacteria</taxon>
        <taxon>Pseudomonadati</taxon>
        <taxon>Pseudomonadota</taxon>
        <taxon>Gammaproteobacteria</taxon>
        <taxon>Moraxellales</taxon>
        <taxon>Moraxellaceae</taxon>
        <taxon>Psychrobacter</taxon>
    </lineage>
</organism>
<reference evidence="1 2" key="1">
    <citation type="submission" date="2018-06" db="EMBL/GenBank/DDBJ databases">
        <authorList>
            <consortium name="Pathogen Informatics"/>
            <person name="Doyle S."/>
        </authorList>
    </citation>
    <scope>NUCLEOTIDE SEQUENCE [LARGE SCALE GENOMIC DNA]</scope>
    <source>
        <strain evidence="1 2">NCTC10526</strain>
    </source>
</reference>
<dbReference type="STRING" id="1123034.GCA_000685805_00536"/>
<dbReference type="RefSeq" id="WP_028858184.1">
    <property type="nucleotide sequence ID" value="NZ_CAJHAQ010000001.1"/>
</dbReference>
<accession>A0A379LKW0</accession>
<dbReference type="InterPro" id="IPR024659">
    <property type="entry name" value="Phage_coat_Gp5"/>
</dbReference>
<proteinExistence type="predicted"/>
<gene>
    <name evidence="1" type="ORF">NCTC10526_00730</name>
</gene>
<dbReference type="Proteomes" id="UP000254123">
    <property type="component" value="Unassembled WGS sequence"/>
</dbReference>
<name>A0A379LKW0_9GAMM</name>
<keyword evidence="1" id="KW-0946">Virion</keyword>
<keyword evidence="1" id="KW-0167">Capsid protein</keyword>
<evidence type="ECO:0000313" key="2">
    <source>
        <dbReference type="Proteomes" id="UP000254123"/>
    </source>
</evidence>
<dbReference type="Pfam" id="PF11651">
    <property type="entry name" value="P22_CoatProtein"/>
    <property type="match status" value="1"/>
</dbReference>
<keyword evidence="2" id="KW-1185">Reference proteome</keyword>
<sequence>MANYSENTSNKLLTHDVIAKEAAAMLVEESQFIKAINRNREKEFNKDKDGYKVGESVRVRIPPTPIVTDGHVFNSTDANENAQEKSVLLKIDTQKHVGLEFGAAEMTLKLTDFKNRFLKPAINSLATTIDADLLQRAIVSVNNMTLMQAQEAHPTAAWGRARQMLNRALAPQSDRMSLLSSGVTNRIVDPAGTLFNPTPEIAKQWKEGYIGRSRGFEFVESEHIYRQQTGSHGKTGMTVEGTGQTGGTLEVGGLTSGQTIKRGEVFTIAGVNQIHPITHQSYDVPLQFVVLEDVTAGGTTATLKIYPEIVPSTIESQLKSNATVKESPAASAAITFVMDSDSLIEQALCFQKDAFAAAFAPLKVLAGCEGYTFNASTMALRVQTGGDFKNDSEGTRIDVLYGFAPIRANHAARILAPNA</sequence>